<evidence type="ECO:0000313" key="3">
    <source>
        <dbReference type="Proteomes" id="UP000006729"/>
    </source>
</evidence>
<evidence type="ECO:0000259" key="1">
    <source>
        <dbReference type="PROSITE" id="PS50948"/>
    </source>
</evidence>
<feature type="domain" description="Apple" evidence="1">
    <location>
        <begin position="1"/>
        <end position="52"/>
    </location>
</feature>
<proteinExistence type="predicted"/>
<dbReference type="PANTHER" id="PTHR32444:SF130">
    <property type="entry name" value="RECEPTOR-LIKE SERINE_THREONINE-PROTEIN KINASE"/>
    <property type="match status" value="1"/>
</dbReference>
<organism evidence="2 3">
    <name type="scientific">Populus trichocarpa</name>
    <name type="common">Western balsam poplar</name>
    <name type="synonym">Populus balsamifera subsp. trichocarpa</name>
    <dbReference type="NCBI Taxonomy" id="3694"/>
    <lineage>
        <taxon>Eukaryota</taxon>
        <taxon>Viridiplantae</taxon>
        <taxon>Streptophyta</taxon>
        <taxon>Embryophyta</taxon>
        <taxon>Tracheophyta</taxon>
        <taxon>Spermatophyta</taxon>
        <taxon>Magnoliopsida</taxon>
        <taxon>eudicotyledons</taxon>
        <taxon>Gunneridae</taxon>
        <taxon>Pentapetalae</taxon>
        <taxon>rosids</taxon>
        <taxon>fabids</taxon>
        <taxon>Malpighiales</taxon>
        <taxon>Salicaceae</taxon>
        <taxon>Saliceae</taxon>
        <taxon>Populus</taxon>
    </lineage>
</organism>
<dbReference type="PANTHER" id="PTHR32444">
    <property type="entry name" value="BULB-TYPE LECTIN DOMAIN-CONTAINING PROTEIN"/>
    <property type="match status" value="1"/>
</dbReference>
<dbReference type="Pfam" id="PF08276">
    <property type="entry name" value="PAN_2"/>
    <property type="match status" value="1"/>
</dbReference>
<accession>A0A2K2AP11</accession>
<dbReference type="InterPro" id="IPR003609">
    <property type="entry name" value="Pan_app"/>
</dbReference>
<evidence type="ECO:0000313" key="2">
    <source>
        <dbReference type="EMBL" id="PNT39260.1"/>
    </source>
</evidence>
<dbReference type="InParanoid" id="A0A2K2AP11"/>
<name>A0A2K2AP11_POPTR</name>
<gene>
    <name evidence="2" type="ORF">POPTR_004G028200</name>
</gene>
<dbReference type="STRING" id="3694.A0A2K2AP11"/>
<dbReference type="EMBL" id="CM009293">
    <property type="protein sequence ID" value="PNT39260.1"/>
    <property type="molecule type" value="Genomic_DNA"/>
</dbReference>
<reference evidence="2 3" key="1">
    <citation type="journal article" date="2006" name="Science">
        <title>The genome of black cottonwood, Populus trichocarpa (Torr. &amp; Gray).</title>
        <authorList>
            <person name="Tuskan G.A."/>
            <person name="Difazio S."/>
            <person name="Jansson S."/>
            <person name="Bohlmann J."/>
            <person name="Grigoriev I."/>
            <person name="Hellsten U."/>
            <person name="Putnam N."/>
            <person name="Ralph S."/>
            <person name="Rombauts S."/>
            <person name="Salamov A."/>
            <person name="Schein J."/>
            <person name="Sterck L."/>
            <person name="Aerts A."/>
            <person name="Bhalerao R.R."/>
            <person name="Bhalerao R.P."/>
            <person name="Blaudez D."/>
            <person name="Boerjan W."/>
            <person name="Brun A."/>
            <person name="Brunner A."/>
            <person name="Busov V."/>
            <person name="Campbell M."/>
            <person name="Carlson J."/>
            <person name="Chalot M."/>
            <person name="Chapman J."/>
            <person name="Chen G.L."/>
            <person name="Cooper D."/>
            <person name="Coutinho P.M."/>
            <person name="Couturier J."/>
            <person name="Covert S."/>
            <person name="Cronk Q."/>
            <person name="Cunningham R."/>
            <person name="Davis J."/>
            <person name="Degroeve S."/>
            <person name="Dejardin A."/>
            <person name="Depamphilis C."/>
            <person name="Detter J."/>
            <person name="Dirks B."/>
            <person name="Dubchak I."/>
            <person name="Duplessis S."/>
            <person name="Ehlting J."/>
            <person name="Ellis B."/>
            <person name="Gendler K."/>
            <person name="Goodstein D."/>
            <person name="Gribskov M."/>
            <person name="Grimwood J."/>
            <person name="Groover A."/>
            <person name="Gunter L."/>
            <person name="Hamberger B."/>
            <person name="Heinze B."/>
            <person name="Helariutta Y."/>
            <person name="Henrissat B."/>
            <person name="Holligan D."/>
            <person name="Holt R."/>
            <person name="Huang W."/>
            <person name="Islam-Faridi N."/>
            <person name="Jones S."/>
            <person name="Jones-Rhoades M."/>
            <person name="Jorgensen R."/>
            <person name="Joshi C."/>
            <person name="Kangasjarvi J."/>
            <person name="Karlsson J."/>
            <person name="Kelleher C."/>
            <person name="Kirkpatrick R."/>
            <person name="Kirst M."/>
            <person name="Kohler A."/>
            <person name="Kalluri U."/>
            <person name="Larimer F."/>
            <person name="Leebens-Mack J."/>
            <person name="Leple J.C."/>
            <person name="Locascio P."/>
            <person name="Lou Y."/>
            <person name="Lucas S."/>
            <person name="Martin F."/>
            <person name="Montanini B."/>
            <person name="Napoli C."/>
            <person name="Nelson D.R."/>
            <person name="Nelson C."/>
            <person name="Nieminen K."/>
            <person name="Nilsson O."/>
            <person name="Pereda V."/>
            <person name="Peter G."/>
            <person name="Philippe R."/>
            <person name="Pilate G."/>
            <person name="Poliakov A."/>
            <person name="Razumovskaya J."/>
            <person name="Richardson P."/>
            <person name="Rinaldi C."/>
            <person name="Ritland K."/>
            <person name="Rouze P."/>
            <person name="Ryaboy D."/>
            <person name="Schmutz J."/>
            <person name="Schrader J."/>
            <person name="Segerman B."/>
            <person name="Shin H."/>
            <person name="Siddiqui A."/>
            <person name="Sterky F."/>
            <person name="Terry A."/>
            <person name="Tsai C.J."/>
            <person name="Uberbacher E."/>
            <person name="Unneberg P."/>
            <person name="Vahala J."/>
            <person name="Wall K."/>
            <person name="Wessler S."/>
            <person name="Yang G."/>
            <person name="Yin T."/>
            <person name="Douglas C."/>
            <person name="Marra M."/>
            <person name="Sandberg G."/>
            <person name="Van de Peer Y."/>
            <person name="Rokhsar D."/>
        </authorList>
    </citation>
    <scope>NUCLEOTIDE SEQUENCE [LARGE SCALE GENOMIC DNA]</scope>
    <source>
        <strain evidence="3">cv. Nisqually</strain>
    </source>
</reference>
<dbReference type="Proteomes" id="UP000006729">
    <property type="component" value="Chromosome 4"/>
</dbReference>
<keyword evidence="3" id="KW-1185">Reference proteome</keyword>
<sequence length="68" mass="7677">MECEQLCLRNCSCSAFASLGFERNGVGCLTWYGKLMEITEFEDGREMYVRVDAIELGILVLALPCYQS</sequence>
<dbReference type="PROSITE" id="PS50948">
    <property type="entry name" value="PAN"/>
    <property type="match status" value="1"/>
</dbReference>
<protein>
    <recommendedName>
        <fullName evidence="1">Apple domain-containing protein</fullName>
    </recommendedName>
</protein>
<dbReference type="AlphaFoldDB" id="A0A2K2AP11"/>